<reference evidence="1" key="1">
    <citation type="submission" date="2021-06" db="EMBL/GenBank/DDBJ databases">
        <authorList>
            <person name="Hodson N. C."/>
            <person name="Mongue J. A."/>
            <person name="Jaron S. K."/>
        </authorList>
    </citation>
    <scope>NUCLEOTIDE SEQUENCE</scope>
</reference>
<dbReference type="EMBL" id="CAJVCH010570286">
    <property type="protein sequence ID" value="CAG7834566.1"/>
    <property type="molecule type" value="Genomic_DNA"/>
</dbReference>
<dbReference type="AlphaFoldDB" id="A0A8J2LNL6"/>
<sequence>MHRLIVVSFFAFSEFTCRVSSDESLWSSTLRQELQIPVMKLPSNPIYRPNYRYDNNERNVSAEYDLWDRAGFYLFEWPGNITMMDPNFPLLKWEHPRARLLRSPCGMERGLELAAYAYKYLHLTWGANHLTKSYCNPLRVNRKKLPEVEQAYKSTEIGIVDFDFIFDGFLVVTKLGNIIRFTNIEINYRTSTTRSHRNLTYSLPTGIETRVNRVLGQKCCSKTKLSCPHGDAVLAYQEMSPALEVFISYNGGESFERVKLRSLQHSNFLYGALWYPNWMRIVAVHGDENTVLVTEHTTPNGDLVQSEKKVSIQKKGYLQVARVGNEMEFVIWDDCTIWYAHRGKSGIRTTPAVFYLHNSILKHIGEVKNDSNAQHIIRSQHCYFGRTSSFQIGDEGKLGFLDKNNLFFYGVDLKRNDFRVVGLTTDLSLLLPEKKNSIVLDFDRNNRPKLSYPPRYLRLPTKNLMDSDYKKRLGMRIVPKTLFPSDFMEPFFEENLRKVFSRNQRRWALSKCQTSSLSIDGSVSQKPKSYTLSSDSVLSFYITFESISGFTGDLKFDPVLATSFLNIRKTLIQTEEVDINQWYRYNVNITLKSNYLDIFKDQEIFLVNFYTIKSLRCVHQPVFPVWIKIDTKFKPSESKNAQYKDYKMQKKKPVTCAMEGQNANIEHCPLQSELDRQNGIVCPKVTSLKR</sequence>
<proteinExistence type="predicted"/>
<dbReference type="OrthoDB" id="10588844at2759"/>
<keyword evidence="2" id="KW-1185">Reference proteome</keyword>
<organism evidence="1 2">
    <name type="scientific">Allacma fusca</name>
    <dbReference type="NCBI Taxonomy" id="39272"/>
    <lineage>
        <taxon>Eukaryota</taxon>
        <taxon>Metazoa</taxon>
        <taxon>Ecdysozoa</taxon>
        <taxon>Arthropoda</taxon>
        <taxon>Hexapoda</taxon>
        <taxon>Collembola</taxon>
        <taxon>Symphypleona</taxon>
        <taxon>Sminthuridae</taxon>
        <taxon>Allacma</taxon>
    </lineage>
</organism>
<gene>
    <name evidence="1" type="ORF">AFUS01_LOCUS44057</name>
</gene>
<evidence type="ECO:0000313" key="1">
    <source>
        <dbReference type="EMBL" id="CAG7834566.1"/>
    </source>
</evidence>
<protein>
    <submittedName>
        <fullName evidence="1">Uncharacterized protein</fullName>
    </submittedName>
</protein>
<dbReference type="Proteomes" id="UP000708208">
    <property type="component" value="Unassembled WGS sequence"/>
</dbReference>
<name>A0A8J2LNL6_9HEXA</name>
<accession>A0A8J2LNL6</accession>
<evidence type="ECO:0000313" key="2">
    <source>
        <dbReference type="Proteomes" id="UP000708208"/>
    </source>
</evidence>
<comment type="caution">
    <text evidence="1">The sequence shown here is derived from an EMBL/GenBank/DDBJ whole genome shotgun (WGS) entry which is preliminary data.</text>
</comment>